<dbReference type="InterPro" id="IPR038352">
    <property type="entry name" value="Imelysin_sf"/>
</dbReference>
<feature type="chain" id="PRO_5046392961" evidence="3">
    <location>
        <begin position="20"/>
        <end position="414"/>
    </location>
</feature>
<dbReference type="InterPro" id="IPR034984">
    <property type="entry name" value="Imelysin-like_IPPA"/>
</dbReference>
<keyword evidence="6" id="KW-1185">Reference proteome</keyword>
<keyword evidence="2 3" id="KW-0732">Signal</keyword>
<organism evidence="5 6">
    <name type="scientific">Spectribacter acetivorans</name>
    <dbReference type="NCBI Taxonomy" id="3075603"/>
    <lineage>
        <taxon>Bacteria</taxon>
        <taxon>Pseudomonadati</taxon>
        <taxon>Pseudomonadota</taxon>
        <taxon>Gammaproteobacteria</taxon>
        <taxon>Salinisphaerales</taxon>
        <taxon>Salinisphaeraceae</taxon>
        <taxon>Spectribacter</taxon>
    </lineage>
</organism>
<dbReference type="Pfam" id="PF09375">
    <property type="entry name" value="Peptidase_M75"/>
    <property type="match status" value="1"/>
</dbReference>
<gene>
    <name evidence="5" type="ORF">RM531_09890</name>
</gene>
<evidence type="ECO:0000256" key="3">
    <source>
        <dbReference type="SAM" id="SignalP"/>
    </source>
</evidence>
<dbReference type="CDD" id="cd14659">
    <property type="entry name" value="Imelysin-like_IPPA"/>
    <property type="match status" value="1"/>
</dbReference>
<evidence type="ECO:0000313" key="5">
    <source>
        <dbReference type="EMBL" id="MDT0618783.1"/>
    </source>
</evidence>
<comment type="caution">
    <text evidence="5">The sequence shown here is derived from an EMBL/GenBank/DDBJ whole genome shotgun (WGS) entry which is preliminary data.</text>
</comment>
<comment type="subcellular location">
    <subcellularLocation>
        <location evidence="1">Cell envelope</location>
    </subcellularLocation>
</comment>
<dbReference type="EMBL" id="JAVRHY010000008">
    <property type="protein sequence ID" value="MDT0618783.1"/>
    <property type="molecule type" value="Genomic_DNA"/>
</dbReference>
<evidence type="ECO:0000256" key="1">
    <source>
        <dbReference type="ARBA" id="ARBA00004196"/>
    </source>
</evidence>
<dbReference type="Gene3D" id="1.20.1420.20">
    <property type="entry name" value="M75 peptidase, HXXE motif"/>
    <property type="match status" value="1"/>
</dbReference>
<dbReference type="PROSITE" id="PS51257">
    <property type="entry name" value="PROKAR_LIPOPROTEIN"/>
    <property type="match status" value="1"/>
</dbReference>
<dbReference type="Proteomes" id="UP001259982">
    <property type="component" value="Unassembled WGS sequence"/>
</dbReference>
<proteinExistence type="predicted"/>
<sequence length="414" mass="43228">MTLRRLAFLPGLLACLALAGCPSDDFENFGNSGGSGGGGNGGLIGDDARRAVLADIGSDIILPALEDFATKADALQSAMSAHAAAPNDDQALMAARDAWRDAMVSWQRNEVLQVGPAGRSTGLDTTPGGADLRGQIYTFPFRTPCQIDLAALEDREVNANTAINIKGLGAIEYLLFFDGANPDCPPPSSADLVTKRAQYASRLADFIASVADDLVNRWSPSGGNFLAEWSTAGAGSDVYMRPQQALDALSVALFYAEKITKDDKIADPTGIGATGLTPCPTASCPERLESRLSMNSGANIRANVQAFRDMFTGVDDGMGVNDLLRGIGRDELADDLVTELDATLDQLAALDPDFDTAVAAIPDATQCMNASANRTGLPVCKLHGDIKAAMDIFRGPIVSALSLATPNAAAGDND</sequence>
<evidence type="ECO:0000313" key="6">
    <source>
        <dbReference type="Proteomes" id="UP001259982"/>
    </source>
</evidence>
<feature type="signal peptide" evidence="3">
    <location>
        <begin position="1"/>
        <end position="19"/>
    </location>
</feature>
<protein>
    <submittedName>
        <fullName evidence="5">Imelysin family protein</fullName>
    </submittedName>
</protein>
<feature type="domain" description="Imelysin-like" evidence="4">
    <location>
        <begin position="61"/>
        <end position="362"/>
    </location>
</feature>
<dbReference type="RefSeq" id="WP_311658989.1">
    <property type="nucleotide sequence ID" value="NZ_JAVRHY010000008.1"/>
</dbReference>
<accession>A0ABU3B9B9</accession>
<name>A0ABU3B9B9_9GAMM</name>
<evidence type="ECO:0000256" key="2">
    <source>
        <dbReference type="ARBA" id="ARBA00022729"/>
    </source>
</evidence>
<dbReference type="InterPro" id="IPR018976">
    <property type="entry name" value="Imelysin-like"/>
</dbReference>
<evidence type="ECO:0000259" key="4">
    <source>
        <dbReference type="Pfam" id="PF09375"/>
    </source>
</evidence>
<reference evidence="5 6" key="1">
    <citation type="submission" date="2023-09" db="EMBL/GenBank/DDBJ databases">
        <authorList>
            <person name="Rey-Velasco X."/>
        </authorList>
    </citation>
    <scope>NUCLEOTIDE SEQUENCE [LARGE SCALE GENOMIC DNA]</scope>
    <source>
        <strain evidence="5 6">P385</strain>
    </source>
</reference>